<dbReference type="GO" id="GO:0005737">
    <property type="term" value="C:cytoplasm"/>
    <property type="evidence" value="ECO:0007669"/>
    <property type="project" value="TreeGrafter"/>
</dbReference>
<dbReference type="PANTHER" id="PTHR48051">
    <property type="match status" value="1"/>
</dbReference>
<evidence type="ECO:0000256" key="2">
    <source>
        <dbReference type="ARBA" id="ARBA00022737"/>
    </source>
</evidence>
<keyword evidence="2" id="KW-0677">Repeat</keyword>
<evidence type="ECO:0000313" key="4">
    <source>
        <dbReference type="Proteomes" id="UP000275408"/>
    </source>
</evidence>
<protein>
    <submittedName>
        <fullName evidence="3">Uncharacterized protein</fullName>
    </submittedName>
</protein>
<dbReference type="Pfam" id="PF13855">
    <property type="entry name" value="LRR_8"/>
    <property type="match status" value="1"/>
</dbReference>
<proteinExistence type="predicted"/>
<dbReference type="Proteomes" id="UP000275408">
    <property type="component" value="Unassembled WGS sequence"/>
</dbReference>
<reference evidence="3 4" key="1">
    <citation type="journal article" date="2018" name="Sci. Rep.">
        <title>Comparative analysis of the Pocillopora damicornis genome highlights role of immune system in coral evolution.</title>
        <authorList>
            <person name="Cunning R."/>
            <person name="Bay R.A."/>
            <person name="Gillette P."/>
            <person name="Baker A.C."/>
            <person name="Traylor-Knowles N."/>
        </authorList>
    </citation>
    <scope>NUCLEOTIDE SEQUENCE [LARGE SCALE GENOMIC DNA]</scope>
    <source>
        <strain evidence="3">RSMAS</strain>
        <tissue evidence="3">Whole animal</tissue>
    </source>
</reference>
<dbReference type="InterPro" id="IPR001611">
    <property type="entry name" value="Leu-rich_rpt"/>
</dbReference>
<keyword evidence="4" id="KW-1185">Reference proteome</keyword>
<dbReference type="InterPro" id="IPR003591">
    <property type="entry name" value="Leu-rich_rpt_typical-subtyp"/>
</dbReference>
<dbReference type="SMART" id="SM00369">
    <property type="entry name" value="LRR_TYP"/>
    <property type="match status" value="3"/>
</dbReference>
<sequence>MAVTSANCSALVGYKVGEISKALHSRTESKTRAGDKLNSLFSSAKVIQPEFEAIGPKTCRTPSRDAQNFKRNFTDCEEIGDLHQDFTSHSRKRKEVLSDDEDMVVKNPSKKCKKSCEAVENPERVARTVFVGNLPVTLSRKLVRDILHLLEKSKGYGFGNHKRCSLLNFFFKKLKQMFAIYGEVESVRFRSAFFSNCWTKTDKLIHKFVGSIVRNMEDPHEQNKGILKALETVAKKGLDSLDLNINGIQKIPRGLGELNLSHLKYFYLQGNSISFLPDEFFPSLQNLVWLDLRDNKLHEIPQNIGEHRNIKTLLLGRNQLKFLPLELGVIRTLTGLNLSNNPLKEPPHSVVERGVHAIKHYLLIKLGVNPENFKYDATESKYHRTESGSDSSHTVNVEKKNNCRDGIDILQMADGSILDNSNQGTSKVVCPREAMAYYGALLGNIPKSYIFKPWKTGVFFKKEEMGIDPSLKNCTCQTRSIKKSGDEKLGFMAHMLLTQAINPSWKNLVHNLQFGPQT</sequence>
<comment type="caution">
    <text evidence="3">The sequence shown here is derived from an EMBL/GenBank/DDBJ whole genome shotgun (WGS) entry which is preliminary data.</text>
</comment>
<evidence type="ECO:0000313" key="3">
    <source>
        <dbReference type="EMBL" id="RMX45600.1"/>
    </source>
</evidence>
<dbReference type="Gene3D" id="3.80.10.10">
    <property type="entry name" value="Ribonuclease Inhibitor"/>
    <property type="match status" value="1"/>
</dbReference>
<dbReference type="SUPFAM" id="SSF52058">
    <property type="entry name" value="L domain-like"/>
    <property type="match status" value="1"/>
</dbReference>
<dbReference type="EMBL" id="RCHS01002815">
    <property type="protein sequence ID" value="RMX45600.1"/>
    <property type="molecule type" value="Genomic_DNA"/>
</dbReference>
<dbReference type="STRING" id="46731.A0A3M6TW24"/>
<dbReference type="PANTHER" id="PTHR48051:SF35">
    <property type="entry name" value="LEUCINE-RICH REPEAT-CONTAINING PROTEIN 27"/>
    <property type="match status" value="1"/>
</dbReference>
<evidence type="ECO:0000256" key="1">
    <source>
        <dbReference type="ARBA" id="ARBA00022614"/>
    </source>
</evidence>
<dbReference type="AlphaFoldDB" id="A0A3M6TW24"/>
<keyword evidence="1" id="KW-0433">Leucine-rich repeat</keyword>
<gene>
    <name evidence="3" type="ORF">pdam_00013095</name>
</gene>
<dbReference type="InterPro" id="IPR032675">
    <property type="entry name" value="LRR_dom_sf"/>
</dbReference>
<organism evidence="3 4">
    <name type="scientific">Pocillopora damicornis</name>
    <name type="common">Cauliflower coral</name>
    <name type="synonym">Millepora damicornis</name>
    <dbReference type="NCBI Taxonomy" id="46731"/>
    <lineage>
        <taxon>Eukaryota</taxon>
        <taxon>Metazoa</taxon>
        <taxon>Cnidaria</taxon>
        <taxon>Anthozoa</taxon>
        <taxon>Hexacorallia</taxon>
        <taxon>Scleractinia</taxon>
        <taxon>Astrocoeniina</taxon>
        <taxon>Pocilloporidae</taxon>
        <taxon>Pocillopora</taxon>
    </lineage>
</organism>
<accession>A0A3M6TW24</accession>
<dbReference type="InterPro" id="IPR050216">
    <property type="entry name" value="LRR_domain-containing"/>
</dbReference>
<dbReference type="PROSITE" id="PS51450">
    <property type="entry name" value="LRR"/>
    <property type="match status" value="1"/>
</dbReference>
<name>A0A3M6TW24_POCDA</name>
<dbReference type="OrthoDB" id="2021138at2759"/>